<dbReference type="Gene3D" id="3.90.190.10">
    <property type="entry name" value="Protein tyrosine phosphatase superfamily"/>
    <property type="match status" value="1"/>
</dbReference>
<name>A0A7S0AUB0_9DINO</name>
<dbReference type="AlphaFoldDB" id="A0A7S0AUB0"/>
<evidence type="ECO:0000259" key="1">
    <source>
        <dbReference type="PROSITE" id="PS50056"/>
    </source>
</evidence>
<organism evidence="2">
    <name type="scientific">Pyrodinium bahamense</name>
    <dbReference type="NCBI Taxonomy" id="73915"/>
    <lineage>
        <taxon>Eukaryota</taxon>
        <taxon>Sar</taxon>
        <taxon>Alveolata</taxon>
        <taxon>Dinophyceae</taxon>
        <taxon>Gonyaulacales</taxon>
        <taxon>Pyrocystaceae</taxon>
        <taxon>Pyrodinium</taxon>
    </lineage>
</organism>
<protein>
    <recommendedName>
        <fullName evidence="1">Tyrosine specific protein phosphatases domain-containing protein</fullName>
    </recommendedName>
</protein>
<dbReference type="EMBL" id="HBEG01035229">
    <property type="protein sequence ID" value="CAD8373852.1"/>
    <property type="molecule type" value="Transcribed_RNA"/>
</dbReference>
<proteinExistence type="predicted"/>
<evidence type="ECO:0000313" key="2">
    <source>
        <dbReference type="EMBL" id="CAD8373852.1"/>
    </source>
</evidence>
<feature type="domain" description="Tyrosine specific protein phosphatases" evidence="1">
    <location>
        <begin position="257"/>
        <end position="328"/>
    </location>
</feature>
<dbReference type="SUPFAM" id="SSF52799">
    <property type="entry name" value="(Phosphotyrosine protein) phosphatases II"/>
    <property type="match status" value="1"/>
</dbReference>
<reference evidence="2" key="1">
    <citation type="submission" date="2021-01" db="EMBL/GenBank/DDBJ databases">
        <authorList>
            <person name="Corre E."/>
            <person name="Pelletier E."/>
            <person name="Niang G."/>
            <person name="Scheremetjew M."/>
            <person name="Finn R."/>
            <person name="Kale V."/>
            <person name="Holt S."/>
            <person name="Cochrane G."/>
            <person name="Meng A."/>
            <person name="Brown T."/>
            <person name="Cohen L."/>
        </authorList>
    </citation>
    <scope>NUCLEOTIDE SEQUENCE</scope>
    <source>
        <strain evidence="2">Pbaha01</strain>
    </source>
</reference>
<dbReference type="InterPro" id="IPR000387">
    <property type="entry name" value="Tyr_Pase_dom"/>
</dbReference>
<dbReference type="InterPro" id="IPR029021">
    <property type="entry name" value="Prot-tyrosine_phosphatase-like"/>
</dbReference>
<accession>A0A7S0AUB0</accession>
<sequence>MGGCADAMLNSASPRACQPAVSGSLCARLPPSAAPAESLLLSEPLDASTWKVDCGKHGTQPVHAALDHLSRAFAGSPGPGARSSLDHVFVQFRMDSLGRHEYVRLGEVERCCVQGQPVGSLLSVVLEDEVKALKRQSDESIVILTALPPEQLLAGPSAAPAAVANDPDLCPPKGLYRNYNVVEDLTLGPTQRVMLSDENTLTTGVQRNGIKIFNYLALIVNCHEHEGQSNPGKYNVGSAHPKILYRPIHELMRATPDVRIAVMDEIQKEMWRCLQEGSVAVHCLAGVHRAPTVVVCHFLYRHYVLGHKQVKTDIDQIYRGLRAIRPGVDPLSYRGPIIETYKDYLVRMSSQQTSSDPTK</sequence>
<gene>
    <name evidence="2" type="ORF">PBAH0796_LOCUS21562</name>
</gene>
<dbReference type="PROSITE" id="PS50056">
    <property type="entry name" value="TYR_PHOSPHATASE_2"/>
    <property type="match status" value="1"/>
</dbReference>